<dbReference type="InterPro" id="IPR042099">
    <property type="entry name" value="ANL_N_sf"/>
</dbReference>
<evidence type="ECO:0000313" key="4">
    <source>
        <dbReference type="EMBL" id="CDP33455.1"/>
    </source>
</evidence>
<dbReference type="PhylomeDB" id="A0A060SX12"/>
<sequence length="742" mass="82263">MSKPNSDETFEFSEEVKRRLGSSPFVVPKGVDESSDPYEQTNLLCAQPNGAVQAKAVPGTKAPGYSEIYRNVVSQDRVISSMHPSVRTMYDAFKVVLSKFPNRDCLGERVYDESTKSWAKKYKYYTYSEIAQRRTDFAAGLVRVVAQNCNGLTPSPNSKYIVGIYGPNCVNWIVADLACQTQALTSVCLYDTLGPETSEYILNFTKSPVLILSSPNIPKILRLKSKLPHLKVIISLDRLTNDHEYEPAGGSRRDFLAEWSAQEGVALYTMDEVEDLGKTHPIQHQPPTRDDIYAINFTSGTTGNPKGALLPHSNIVAAVTMCRSVMEYVDSANAPQKTFFSLLPLAHIYERITMNASMYSGVRQAYPHGPLTEIMDDIAVVKPHGVAMVPRILNRIATAIKSVTIEAEGLAGNLSRKAHAAKLARLHSTGNIHHPIWDALWSRKIRKNLGFENLEFVTTGSAPLSKENIDFLKVALSAEIVQGYGLTESNSGVCLSQKTEANAGSCGPIAPTCEVRLRDVPDYGYSSDDKPEPRGEIMLRGPQIFRGYYMNEEKTLEAFDEDGWFHTGDVGKIDALGRIHIIDRVKNFFKLAQGEYIGAEKIENVYLSRSSHIGQIFVHGESTETFLVAIAGVNPDIYAPWVSRLLGKRIAPTDIEGLSATFNDEKVRKEFLKVLNKAVEPGVLQGFERIKNIVLGLEPLSPNNDTMTPTLKVKRNVAAKVFANEVKQMYKEGPVEFKESKL</sequence>
<proteinExistence type="predicted"/>
<dbReference type="GO" id="GO:0016020">
    <property type="term" value="C:membrane"/>
    <property type="evidence" value="ECO:0007669"/>
    <property type="project" value="TreeGrafter"/>
</dbReference>
<keyword evidence="2" id="KW-0067">ATP-binding</keyword>
<dbReference type="InterPro" id="IPR020845">
    <property type="entry name" value="AMP-binding_CS"/>
</dbReference>
<organism evidence="4">
    <name type="scientific">Blastobotrys adeninivorans</name>
    <name type="common">Yeast</name>
    <name type="synonym">Arxula adeninivorans</name>
    <dbReference type="NCBI Taxonomy" id="409370"/>
    <lineage>
        <taxon>Eukaryota</taxon>
        <taxon>Fungi</taxon>
        <taxon>Dikarya</taxon>
        <taxon>Ascomycota</taxon>
        <taxon>Saccharomycotina</taxon>
        <taxon>Dipodascomycetes</taxon>
        <taxon>Dipodascales</taxon>
        <taxon>Trichomonascaceae</taxon>
        <taxon>Blastobotrys</taxon>
    </lineage>
</organism>
<feature type="domain" description="AMP-dependent synthetase/ligase" evidence="3">
    <location>
        <begin position="111"/>
        <end position="549"/>
    </location>
</feature>
<accession>A0A060SX12</accession>
<dbReference type="SUPFAM" id="SSF56801">
    <property type="entry name" value="Acetyl-CoA synthetase-like"/>
    <property type="match status" value="1"/>
</dbReference>
<keyword evidence="1" id="KW-0547">Nucleotide-binding</keyword>
<dbReference type="GO" id="GO:0004467">
    <property type="term" value="F:long-chain fatty acid-CoA ligase activity"/>
    <property type="evidence" value="ECO:0007669"/>
    <property type="project" value="TreeGrafter"/>
</dbReference>
<evidence type="ECO:0000259" key="3">
    <source>
        <dbReference type="Pfam" id="PF00501"/>
    </source>
</evidence>
<reference evidence="4" key="1">
    <citation type="submission" date="2014-02" db="EMBL/GenBank/DDBJ databases">
        <authorList>
            <person name="Genoscope - CEA"/>
        </authorList>
    </citation>
    <scope>NUCLEOTIDE SEQUENCE</scope>
    <source>
        <strain evidence="4">LS3</strain>
    </source>
</reference>
<gene>
    <name evidence="4" type="ORF">GNLVRS02_ARAD1A09768g</name>
</gene>
<dbReference type="Pfam" id="PF00501">
    <property type="entry name" value="AMP-binding"/>
    <property type="match status" value="1"/>
</dbReference>
<dbReference type="AlphaFoldDB" id="A0A060SX12"/>
<dbReference type="GO" id="GO:0005783">
    <property type="term" value="C:endoplasmic reticulum"/>
    <property type="evidence" value="ECO:0007669"/>
    <property type="project" value="TreeGrafter"/>
</dbReference>
<dbReference type="EMBL" id="HG937691">
    <property type="protein sequence ID" value="CDP33455.1"/>
    <property type="molecule type" value="Genomic_DNA"/>
</dbReference>
<evidence type="ECO:0000256" key="1">
    <source>
        <dbReference type="ARBA" id="ARBA00022741"/>
    </source>
</evidence>
<evidence type="ECO:0000256" key="2">
    <source>
        <dbReference type="ARBA" id="ARBA00022840"/>
    </source>
</evidence>
<reference evidence="4" key="2">
    <citation type="submission" date="2014-06" db="EMBL/GenBank/DDBJ databases">
        <title>The complete genome of Blastobotrys (Arxula) adeninivorans LS3 - a yeast of biotechnological interest.</title>
        <authorList>
            <person name="Kunze G."/>
            <person name="Gaillardin C."/>
            <person name="Czernicka M."/>
            <person name="Durrens P."/>
            <person name="Martin T."/>
            <person name="Boer E."/>
            <person name="Gabaldon T."/>
            <person name="Cruz J."/>
            <person name="Talla E."/>
            <person name="Marck C."/>
            <person name="Goffeau A."/>
            <person name="Barbe V."/>
            <person name="Baret P."/>
            <person name="Baronian K."/>
            <person name="Beier S."/>
            <person name="Bleykasten C."/>
            <person name="Bode R."/>
            <person name="Casaregola S."/>
            <person name="Despons L."/>
            <person name="Fairhead C."/>
            <person name="Giersberg M."/>
            <person name="Gierski P."/>
            <person name="Hahnel U."/>
            <person name="Hartmann A."/>
            <person name="Jankowska D."/>
            <person name="Jubin C."/>
            <person name="Jung P."/>
            <person name="Lafontaine I."/>
            <person name="Leh-Louis V."/>
            <person name="Lemaire M."/>
            <person name="Marcet-Houben M."/>
            <person name="Mascher M."/>
            <person name="Morel G."/>
            <person name="Richard G.-F."/>
            <person name="Riechen J."/>
            <person name="Sacerdot C."/>
            <person name="Sarkar A."/>
            <person name="Savel G."/>
            <person name="Schacherer J."/>
            <person name="Sherman D."/>
            <person name="Straub M.-L."/>
            <person name="Stein N."/>
            <person name="Thierry A."/>
            <person name="Trautwein-Schult A."/>
            <person name="Westhof E."/>
            <person name="Worch S."/>
            <person name="Dujon B."/>
            <person name="Souciet J.-L."/>
            <person name="Wincker P."/>
            <person name="Scholz U."/>
            <person name="Neuveglise N."/>
        </authorList>
    </citation>
    <scope>NUCLEOTIDE SEQUENCE</scope>
    <source>
        <strain evidence="4">LS3</strain>
    </source>
</reference>
<dbReference type="GO" id="GO:0005524">
    <property type="term" value="F:ATP binding"/>
    <property type="evidence" value="ECO:0007669"/>
    <property type="project" value="UniProtKB-KW"/>
</dbReference>
<dbReference type="InterPro" id="IPR000873">
    <property type="entry name" value="AMP-dep_synth/lig_dom"/>
</dbReference>
<dbReference type="PROSITE" id="PS00455">
    <property type="entry name" value="AMP_BINDING"/>
    <property type="match status" value="1"/>
</dbReference>
<dbReference type="PANTHER" id="PTHR43272:SF33">
    <property type="entry name" value="AMP-BINDING DOMAIN-CONTAINING PROTEIN-RELATED"/>
    <property type="match status" value="1"/>
</dbReference>
<protein>
    <submittedName>
        <fullName evidence="4">ARAD1A09768p</fullName>
    </submittedName>
</protein>
<name>A0A060SX12_BLAAD</name>
<dbReference type="PANTHER" id="PTHR43272">
    <property type="entry name" value="LONG-CHAIN-FATTY-ACID--COA LIGASE"/>
    <property type="match status" value="1"/>
</dbReference>
<dbReference type="Gene3D" id="3.40.50.12780">
    <property type="entry name" value="N-terminal domain of ligase-like"/>
    <property type="match status" value="1"/>
</dbReference>